<dbReference type="Proteomes" id="UP000248724">
    <property type="component" value="Unassembled WGS sequence"/>
</dbReference>
<dbReference type="Gene3D" id="1.20.120.450">
    <property type="entry name" value="dinb family like domain"/>
    <property type="match status" value="1"/>
</dbReference>
<comment type="caution">
    <text evidence="3">The sequence shown here is derived from an EMBL/GenBank/DDBJ whole genome shotgun (WGS) entry which is preliminary data.</text>
</comment>
<sequence>MPANRWPIIHAERRALVADLEPSSPQQWATQSLCSDWSVQDVLAHMTATAKMTPPRFFGQFIGSGFRFNTVQAKGVAAERGGSGSDALARFKQELNATTHPPGPVDAMVGELVVHCEDIRRPLGIRHTYSDEALTTTANFYRKSNLLIGAKRRAEGLTLRATDVDWSAGTGPEITGPLASIILAITGRRAGLADLSGDGLATLTARV</sequence>
<dbReference type="InterPro" id="IPR034660">
    <property type="entry name" value="DinB/YfiT-like"/>
</dbReference>
<dbReference type="Proteomes" id="UP000606991">
    <property type="component" value="Unassembled WGS sequence"/>
</dbReference>
<dbReference type="EMBL" id="QHBU01000133">
    <property type="protein sequence ID" value="PZR80830.1"/>
    <property type="molecule type" value="Genomic_DNA"/>
</dbReference>
<dbReference type="GO" id="GO:0046872">
    <property type="term" value="F:metal ion binding"/>
    <property type="evidence" value="ECO:0007669"/>
    <property type="project" value="InterPro"/>
</dbReference>
<keyword evidence="3" id="KW-0413">Isomerase</keyword>
<dbReference type="AlphaFoldDB" id="A0A2W5Z660"/>
<dbReference type="Pfam" id="PF11716">
    <property type="entry name" value="MDMPI_N"/>
    <property type="match status" value="1"/>
</dbReference>
<evidence type="ECO:0000313" key="2">
    <source>
        <dbReference type="EMBL" id="MBJ7593297.1"/>
    </source>
</evidence>
<reference evidence="2 5" key="3">
    <citation type="submission" date="2020-10" db="EMBL/GenBank/DDBJ databases">
        <title>Ca. Dormibacterota MAGs.</title>
        <authorList>
            <person name="Montgomery K."/>
        </authorList>
    </citation>
    <scope>NUCLEOTIDE SEQUENCE [LARGE SCALE GENOMIC DNA]</scope>
    <source>
        <strain evidence="2">SC8812_S17_18</strain>
    </source>
</reference>
<evidence type="ECO:0000313" key="3">
    <source>
        <dbReference type="EMBL" id="PZR80830.1"/>
    </source>
</evidence>
<dbReference type="InterPro" id="IPR024344">
    <property type="entry name" value="MDMPI_metal-binding"/>
</dbReference>
<accession>A0A934JXF5</accession>
<dbReference type="GO" id="GO:0016853">
    <property type="term" value="F:isomerase activity"/>
    <property type="evidence" value="ECO:0007669"/>
    <property type="project" value="UniProtKB-KW"/>
</dbReference>
<accession>A0A2W5Z660</accession>
<dbReference type="EMBL" id="JAEKNS010000005">
    <property type="protein sequence ID" value="MBJ7593297.1"/>
    <property type="molecule type" value="Genomic_DNA"/>
</dbReference>
<dbReference type="RefSeq" id="WP_337308436.1">
    <property type="nucleotide sequence ID" value="NZ_JAEKNS010000005.1"/>
</dbReference>
<dbReference type="InterPro" id="IPR017517">
    <property type="entry name" value="Maleyloyr_isom"/>
</dbReference>
<dbReference type="NCBIfam" id="TIGR03083">
    <property type="entry name" value="maleylpyruvate isomerase family mycothiol-dependent enzyme"/>
    <property type="match status" value="1"/>
</dbReference>
<evidence type="ECO:0000313" key="5">
    <source>
        <dbReference type="Proteomes" id="UP000606991"/>
    </source>
</evidence>
<reference evidence="3 4" key="1">
    <citation type="journal article" date="2017" name="Nature">
        <title>Atmospheric trace gases support primary production in Antarctic desert surface soil.</title>
        <authorList>
            <person name="Ji M."/>
            <person name="Greening C."/>
            <person name="Vanwonterghem I."/>
            <person name="Carere C.R."/>
            <person name="Bay S.K."/>
            <person name="Steen J.A."/>
            <person name="Montgomery K."/>
            <person name="Lines T."/>
            <person name="Beardall J."/>
            <person name="van Dorst J."/>
            <person name="Snape I."/>
            <person name="Stott M.B."/>
            <person name="Hugenholtz P."/>
            <person name="Ferrari B.C."/>
        </authorList>
    </citation>
    <scope>NUCLEOTIDE SEQUENCE [LARGE SCALE GENOMIC DNA]</scope>
    <source>
        <strain evidence="3">RRmetagenome_bin12</strain>
    </source>
</reference>
<proteinExistence type="predicted"/>
<feature type="domain" description="Mycothiol-dependent maleylpyruvate isomerase metal-binding" evidence="1">
    <location>
        <begin position="10"/>
        <end position="94"/>
    </location>
</feature>
<dbReference type="SUPFAM" id="SSF109854">
    <property type="entry name" value="DinB/YfiT-like putative metalloenzymes"/>
    <property type="match status" value="1"/>
</dbReference>
<reference evidence="3" key="2">
    <citation type="submission" date="2018-05" db="EMBL/GenBank/DDBJ databases">
        <authorList>
            <person name="Ferrari B."/>
        </authorList>
    </citation>
    <scope>NUCLEOTIDE SEQUENCE</scope>
    <source>
        <strain evidence="3">RRmetagenome_bin12</strain>
    </source>
</reference>
<gene>
    <name evidence="3" type="ORF">DLM65_07330</name>
    <name evidence="2" type="ORF">JF886_00305</name>
</gene>
<protein>
    <submittedName>
        <fullName evidence="3">Maleylpyruvate isomerase family mycothiol-dependent enzyme</fullName>
    </submittedName>
</protein>
<name>A0A2W5Z660_9BACT</name>
<organism evidence="3 4">
    <name type="scientific">Candidatus Aeolococcus gillhamiae</name>
    <dbReference type="NCBI Taxonomy" id="3127015"/>
    <lineage>
        <taxon>Bacteria</taxon>
        <taxon>Bacillati</taxon>
        <taxon>Candidatus Dormiibacterota</taxon>
        <taxon>Candidatus Dormibacteria</taxon>
        <taxon>Candidatus Aeolococcales</taxon>
        <taxon>Candidatus Aeolococcaceae</taxon>
        <taxon>Candidatus Aeolococcus</taxon>
    </lineage>
</organism>
<evidence type="ECO:0000259" key="1">
    <source>
        <dbReference type="Pfam" id="PF11716"/>
    </source>
</evidence>
<evidence type="ECO:0000313" key="4">
    <source>
        <dbReference type="Proteomes" id="UP000248724"/>
    </source>
</evidence>